<sequence length="62" mass="7244">MEMSIPNETLKAMIRDYNGIELSDEELELVRPELESYFAELKKLEDLDLSDVFSGRLMHIPE</sequence>
<proteinExistence type="predicted"/>
<dbReference type="EMBL" id="UINC01000643">
    <property type="protein sequence ID" value="SUZ58810.1"/>
    <property type="molecule type" value="Genomic_DNA"/>
</dbReference>
<reference evidence="1" key="1">
    <citation type="submission" date="2018-05" db="EMBL/GenBank/DDBJ databases">
        <authorList>
            <person name="Lanie J.A."/>
            <person name="Ng W.-L."/>
            <person name="Kazmierczak K.M."/>
            <person name="Andrzejewski T.M."/>
            <person name="Davidsen T.M."/>
            <person name="Wayne K.J."/>
            <person name="Tettelin H."/>
            <person name="Glass J.I."/>
            <person name="Rusch D."/>
            <person name="Podicherti R."/>
            <person name="Tsui H.-C.T."/>
            <person name="Winkler M.E."/>
        </authorList>
    </citation>
    <scope>NUCLEOTIDE SEQUENCE</scope>
</reference>
<protein>
    <submittedName>
        <fullName evidence="1">Uncharacterized protein</fullName>
    </submittedName>
</protein>
<gene>
    <name evidence="1" type="ORF">METZ01_LOCUS11664</name>
</gene>
<evidence type="ECO:0000313" key="1">
    <source>
        <dbReference type="EMBL" id="SUZ58810.1"/>
    </source>
</evidence>
<dbReference type="AlphaFoldDB" id="A0A381NW72"/>
<organism evidence="1">
    <name type="scientific">marine metagenome</name>
    <dbReference type="NCBI Taxonomy" id="408172"/>
    <lineage>
        <taxon>unclassified sequences</taxon>
        <taxon>metagenomes</taxon>
        <taxon>ecological metagenomes</taxon>
    </lineage>
</organism>
<accession>A0A381NW72</accession>
<name>A0A381NW72_9ZZZZ</name>